<reference evidence="2 4" key="1">
    <citation type="journal article" date="2015" name="Genome Announc.">
        <title>Complete Genome Sequences for Two Strains of a Novel Fastidious, Partially Acid-Fast, Gram-Positive Corynebacterineae Bacterium, Derived from Human Clinical Samples.</title>
        <authorList>
            <person name="Nicholson A.C."/>
            <person name="Bell M."/>
            <person name="Humrighouse B.W."/>
            <person name="McQuiston J.R."/>
        </authorList>
    </citation>
    <scope>NUCLEOTIDE SEQUENCE [LARGE SCALE GENOMIC DNA]</scope>
    <source>
        <strain evidence="2 4">X1698</strain>
    </source>
</reference>
<gene>
    <name evidence="2" type="ORF">AL705_03530</name>
    <name evidence="3" type="ORF">LC603019_00693</name>
</gene>
<keyword evidence="1" id="KW-0812">Transmembrane</keyword>
<protein>
    <recommendedName>
        <fullName evidence="6">Chemotaxis methyl-accepting receptor HlyB-like 4HB MCP domain-containing protein</fullName>
    </recommendedName>
</protein>
<dbReference type="KEGG" id="cbq:AL705_03530"/>
<accession>A0A0M4LZ19</accession>
<dbReference type="GeneID" id="84894665"/>
<evidence type="ECO:0000313" key="4">
    <source>
        <dbReference type="Proteomes" id="UP000068137"/>
    </source>
</evidence>
<feature type="transmembrane region" description="Helical" evidence="1">
    <location>
        <begin position="447"/>
        <end position="470"/>
    </location>
</feature>
<evidence type="ECO:0000313" key="2">
    <source>
        <dbReference type="EMBL" id="ALE18882.1"/>
    </source>
</evidence>
<evidence type="ECO:0000256" key="1">
    <source>
        <dbReference type="SAM" id="Phobius"/>
    </source>
</evidence>
<dbReference type="OrthoDB" id="3218196at2"/>
<reference evidence="3 5" key="3">
    <citation type="submission" date="2019-04" db="EMBL/GenBank/DDBJ databases">
        <authorList>
            <person name="Seth-Smith MB H."/>
            <person name="Seth-Smith H."/>
        </authorList>
    </citation>
    <scope>NUCLEOTIDE SEQUENCE [LARGE SCALE GENOMIC DNA]</scope>
    <source>
        <strain evidence="3">USB-603019</strain>
    </source>
</reference>
<dbReference type="STRING" id="1528099.AL705_03530"/>
<dbReference type="EMBL" id="CP012390">
    <property type="protein sequence ID" value="ALE18882.1"/>
    <property type="molecule type" value="Genomic_DNA"/>
</dbReference>
<reference evidence="2" key="2">
    <citation type="journal article" date="2016" name="Int. J. Syst. Evol. Microbiol.">
        <title>Lawsonella clevelandensis gen. nov., sp. nov., a new member of the suborder Corynebacterineae isolated from human abscesses.</title>
        <authorList>
            <person name="Bell M.E."/>
            <person name="Bernard K.A."/>
            <person name="Harrington S.M."/>
            <person name="Patel N.B."/>
            <person name="Tucker T.A."/>
            <person name="Metcalfe M.G."/>
            <person name="McQuiston J.R."/>
        </authorList>
    </citation>
    <scope>NUCLEOTIDE SEQUENCE</scope>
    <source>
        <strain evidence="2">X1698</strain>
    </source>
</reference>
<dbReference type="Proteomes" id="UP000324288">
    <property type="component" value="Chromosome"/>
</dbReference>
<keyword evidence="1" id="KW-1133">Transmembrane helix</keyword>
<dbReference type="RefSeq" id="WP_053961833.1">
    <property type="nucleotide sequence ID" value="NZ_CAMJVL010000020.1"/>
</dbReference>
<feature type="transmembrane region" description="Helical" evidence="1">
    <location>
        <begin position="275"/>
        <end position="298"/>
    </location>
</feature>
<name>A0A0M4LZ19_9ACTN</name>
<evidence type="ECO:0000313" key="3">
    <source>
        <dbReference type="EMBL" id="VHO00374.1"/>
    </source>
</evidence>
<dbReference type="Proteomes" id="UP000068137">
    <property type="component" value="Chromosome"/>
</dbReference>
<evidence type="ECO:0000313" key="5">
    <source>
        <dbReference type="Proteomes" id="UP000324288"/>
    </source>
</evidence>
<keyword evidence="1" id="KW-0472">Membrane</keyword>
<sequence length="477" mass="52370">MRLTPRQRLLPERPLTELRNAVQNRAIDKALNASFDYDETSDNPVNNHEFSVRERLSFLRGFLSTTPGKFSIVTTLLLLCCIILGGASASLTFDRQQQLDTMLRESEPLAHASQQLYSSLSLADTAATTQFMTTEENDQVTRQYERAIINASTNAIGSRSGASTYDKADRTLLVQINANIPVYTARIGQAVAEQSMNNPLTIMHQADARSIMEEQLLPDAEQLYKNRYASINVAQKAWARPLYAAGFCLILLIGALVAAQLWLTHVTRRRFNLGLLAATVLAIVSLLWVLVSSGISFATADSSVPDNHSISEILTDARITAQQMRSHEMVELSQANAGSTIDSAPFLKNMDKVTEAVDTFAERTNSAETVKLSEQTTTALHAWRDTHQEMVDQLADGNRREATAIATSMARSAGGGQFNEVDALLQRCISAARGQVRDSANLAHSTIFATGVGLVILLVLESVCVVAGFLPRYREYE</sequence>
<dbReference type="EMBL" id="LR584267">
    <property type="protein sequence ID" value="VHO00374.1"/>
    <property type="molecule type" value="Genomic_DNA"/>
</dbReference>
<feature type="transmembrane region" description="Helical" evidence="1">
    <location>
        <begin position="242"/>
        <end position="263"/>
    </location>
</feature>
<keyword evidence="5" id="KW-1185">Reference proteome</keyword>
<proteinExistence type="predicted"/>
<evidence type="ECO:0008006" key="6">
    <source>
        <dbReference type="Google" id="ProtNLM"/>
    </source>
</evidence>
<feature type="transmembrane region" description="Helical" evidence="1">
    <location>
        <begin position="70"/>
        <end position="93"/>
    </location>
</feature>
<organism evidence="2 4">
    <name type="scientific">Lawsonella clevelandensis</name>
    <dbReference type="NCBI Taxonomy" id="1528099"/>
    <lineage>
        <taxon>Bacteria</taxon>
        <taxon>Bacillati</taxon>
        <taxon>Actinomycetota</taxon>
        <taxon>Actinomycetes</taxon>
        <taxon>Mycobacteriales</taxon>
        <taxon>Lawsonellaceae</taxon>
        <taxon>Lawsonella</taxon>
    </lineage>
</organism>
<dbReference type="AlphaFoldDB" id="A0A0M4LZ19"/>